<comment type="subcellular location">
    <subcellularLocation>
        <location evidence="1">Cell inner membrane</location>
        <topology evidence="1">Multi-pass membrane protein</topology>
    </subcellularLocation>
    <subcellularLocation>
        <location evidence="8">Cell membrane</location>
        <topology evidence="8">Multi-pass membrane protein</topology>
    </subcellularLocation>
</comment>
<dbReference type="RefSeq" id="WP_306100332.1">
    <property type="nucleotide sequence ID" value="NZ_CP162601.1"/>
</dbReference>
<keyword evidence="3 8" id="KW-1003">Cell membrane</keyword>
<dbReference type="AlphaFoldDB" id="A0AB39HD42"/>
<dbReference type="EMBL" id="CP162601">
    <property type="protein sequence ID" value="XDK24273.1"/>
    <property type="molecule type" value="Genomic_DNA"/>
</dbReference>
<evidence type="ECO:0000256" key="8">
    <source>
        <dbReference type="HAMAP-Rule" id="MF_01101"/>
    </source>
</evidence>
<dbReference type="Pfam" id="PF04217">
    <property type="entry name" value="DUF412"/>
    <property type="match status" value="1"/>
</dbReference>
<dbReference type="HAMAP" id="MF_01101">
    <property type="entry name" value="UPF0208"/>
    <property type="match status" value="1"/>
</dbReference>
<name>A0AB39HD42_9VIBR</name>
<evidence type="ECO:0000256" key="1">
    <source>
        <dbReference type="ARBA" id="ARBA00004429"/>
    </source>
</evidence>
<keyword evidence="5 8" id="KW-0812">Transmembrane</keyword>
<evidence type="ECO:0000256" key="4">
    <source>
        <dbReference type="ARBA" id="ARBA00022519"/>
    </source>
</evidence>
<sequence>MKPKTGFTHQLKDGQKYMDTWPMRKELNAMFPEQRMIKATRFAMRVMPAVAVISVLTQMVFHNVEALPQAVMVALFALSLPFQGVWWLGNRANTPLPPSLAAWYRELHQKILDSGFALEPVKSQPRYQELAHILKRAFRHLDESTWERWF</sequence>
<dbReference type="NCBIfam" id="NF002493">
    <property type="entry name" value="PRK01816.1"/>
    <property type="match status" value="1"/>
</dbReference>
<comment type="similarity">
    <text evidence="2 8">Belongs to the UPF0208 family.</text>
</comment>
<keyword evidence="7 8" id="KW-0472">Membrane</keyword>
<gene>
    <name evidence="9" type="primary">yfbV</name>
    <name evidence="9" type="ORF">AB0763_08530</name>
</gene>
<evidence type="ECO:0000256" key="6">
    <source>
        <dbReference type="ARBA" id="ARBA00022989"/>
    </source>
</evidence>
<accession>A0AB39HD42</accession>
<feature type="transmembrane region" description="Helical" evidence="8">
    <location>
        <begin position="67"/>
        <end position="88"/>
    </location>
</feature>
<dbReference type="InterPro" id="IPR007334">
    <property type="entry name" value="UPF0208"/>
</dbReference>
<evidence type="ECO:0000313" key="9">
    <source>
        <dbReference type="EMBL" id="XDK24273.1"/>
    </source>
</evidence>
<reference evidence="9" key="1">
    <citation type="submission" date="2024-07" db="EMBL/GenBank/DDBJ databases">
        <title>Genome Analysis of a Potential Novel Vibrio Species Secreting pH- and Thermo-stable Alginate Lyase and its Application in Producing Alginate Oligosaccharides.</title>
        <authorList>
            <person name="Huang H."/>
            <person name="Bao K."/>
        </authorList>
    </citation>
    <scope>NUCLEOTIDE SEQUENCE</scope>
    <source>
        <strain evidence="9">HB236076</strain>
    </source>
</reference>
<feature type="transmembrane region" description="Helical" evidence="8">
    <location>
        <begin position="42"/>
        <end position="61"/>
    </location>
</feature>
<evidence type="ECO:0000256" key="3">
    <source>
        <dbReference type="ARBA" id="ARBA00022475"/>
    </source>
</evidence>
<protein>
    <recommendedName>
        <fullName evidence="8">UPF0208 membrane protein AB0763_08530</fullName>
    </recommendedName>
</protein>
<evidence type="ECO:0000256" key="2">
    <source>
        <dbReference type="ARBA" id="ARBA00009474"/>
    </source>
</evidence>
<keyword evidence="6 8" id="KW-1133">Transmembrane helix</keyword>
<evidence type="ECO:0000256" key="7">
    <source>
        <dbReference type="ARBA" id="ARBA00023136"/>
    </source>
</evidence>
<keyword evidence="4" id="KW-0997">Cell inner membrane</keyword>
<dbReference type="KEGG" id="vih:AB0763_08530"/>
<evidence type="ECO:0000256" key="5">
    <source>
        <dbReference type="ARBA" id="ARBA00022692"/>
    </source>
</evidence>
<dbReference type="GO" id="GO:0005886">
    <property type="term" value="C:plasma membrane"/>
    <property type="evidence" value="ECO:0007669"/>
    <property type="project" value="UniProtKB-SubCell"/>
</dbReference>
<proteinExistence type="inferred from homology"/>
<organism evidence="9">
    <name type="scientific">Vibrio sp. HB236076</name>
    <dbReference type="NCBI Taxonomy" id="3232307"/>
    <lineage>
        <taxon>Bacteria</taxon>
        <taxon>Pseudomonadati</taxon>
        <taxon>Pseudomonadota</taxon>
        <taxon>Gammaproteobacteria</taxon>
        <taxon>Vibrionales</taxon>
        <taxon>Vibrionaceae</taxon>
        <taxon>Vibrio</taxon>
    </lineage>
</organism>